<dbReference type="SUPFAM" id="SSF102114">
    <property type="entry name" value="Radical SAM enzymes"/>
    <property type="match status" value="1"/>
</dbReference>
<protein>
    <recommendedName>
        <fullName evidence="2">Radical SAM core domain-containing protein</fullName>
    </recommendedName>
</protein>
<name>A0A0F6MN12_TREDN</name>
<dbReference type="EMBL" id="AGDY01000009">
    <property type="protein sequence ID" value="EMB20578.1"/>
    <property type="molecule type" value="Genomic_DNA"/>
</dbReference>
<sequence>MSYSYTIRELELSINSVCNLRCRECGFFTPNQPKASMTDDIIGEHLNSLKILEKEKIEILSLAILGGEPTLTSLYLEKAACTFSKLGNIKNIEVVSNGLYPQGLTLNTLKSINKLSISVYIKDEVFIYAWKNFVIKNAPNVKLEFRIEKLWDKTTGNYFVPKDRAQTFYKECWYKMHCATLERSRLFICSRAAKMQNDFDGLLLTDNTKSSDIINYLTRDECLSSCQTCVPSMKLGKVQGGHQPNTISIQAMMNTAIDYLNSYS</sequence>
<evidence type="ECO:0008006" key="2">
    <source>
        <dbReference type="Google" id="ProtNLM"/>
    </source>
</evidence>
<comment type="caution">
    <text evidence="1">The sequence shown here is derived from an EMBL/GenBank/DDBJ whole genome shotgun (WGS) entry which is preliminary data.</text>
</comment>
<evidence type="ECO:0000313" key="1">
    <source>
        <dbReference type="EMBL" id="EMB20578.1"/>
    </source>
</evidence>
<proteinExistence type="predicted"/>
<dbReference type="Proteomes" id="UP000011701">
    <property type="component" value="Chromosome"/>
</dbReference>
<dbReference type="RefSeq" id="WP_002693049.1">
    <property type="nucleotide sequence ID" value="NZ_CM001797.1"/>
</dbReference>
<reference evidence="1" key="1">
    <citation type="submission" date="2012-01" db="EMBL/GenBank/DDBJ databases">
        <title>The Genome Sequence of Treponema denticola OTK.</title>
        <authorList>
            <consortium name="The Broad Institute Genome Sequencing Platform"/>
            <person name="Earl A."/>
            <person name="Ward D."/>
            <person name="Feldgarden M."/>
            <person name="Gevers D."/>
            <person name="Blanton J.M."/>
            <person name="Fenno C.J."/>
            <person name="Baranova O.V."/>
            <person name="Mathney J."/>
            <person name="Dewhirst F.E."/>
            <person name="Izard J."/>
            <person name="Young S.K."/>
            <person name="Zeng Q."/>
            <person name="Gargeya S."/>
            <person name="Fitzgerald M."/>
            <person name="Haas B."/>
            <person name="Abouelleil A."/>
            <person name="Alvarado L."/>
            <person name="Arachchi H.M."/>
            <person name="Berlin A."/>
            <person name="Chapman S.B."/>
            <person name="Gearin G."/>
            <person name="Goldberg J."/>
            <person name="Griggs A."/>
            <person name="Gujja S."/>
            <person name="Hansen M."/>
            <person name="Heiman D."/>
            <person name="Howarth C."/>
            <person name="Larimer J."/>
            <person name="Lui A."/>
            <person name="MacDonald P.J.P."/>
            <person name="McCowen C."/>
            <person name="Montmayeur A."/>
            <person name="Murphy C."/>
            <person name="Neiman D."/>
            <person name="Pearson M."/>
            <person name="Priest M."/>
            <person name="Roberts A."/>
            <person name="Saif S."/>
            <person name="Shea T."/>
            <person name="Sisk P."/>
            <person name="Stolte C."/>
            <person name="Sykes S."/>
            <person name="Wortman J."/>
            <person name="Nusbaum C."/>
            <person name="Birren B."/>
        </authorList>
    </citation>
    <scope>NUCLEOTIDE SEQUENCE [LARGE SCALE GENOMIC DNA]</scope>
    <source>
        <strain evidence="1">OTK</strain>
    </source>
</reference>
<organism evidence="1">
    <name type="scientific">Treponema denticola OTK</name>
    <dbReference type="NCBI Taxonomy" id="999434"/>
    <lineage>
        <taxon>Bacteria</taxon>
        <taxon>Pseudomonadati</taxon>
        <taxon>Spirochaetota</taxon>
        <taxon>Spirochaetia</taxon>
        <taxon>Spirochaetales</taxon>
        <taxon>Treponemataceae</taxon>
        <taxon>Treponema</taxon>
    </lineage>
</organism>
<dbReference type="InterPro" id="IPR058240">
    <property type="entry name" value="rSAM_sf"/>
</dbReference>
<dbReference type="HOGENOM" id="CLU_069362_0_0_12"/>
<accession>A0A0F6MN12</accession>
<dbReference type="AlphaFoldDB" id="A0A0F6MN12"/>
<dbReference type="Gene3D" id="3.20.20.70">
    <property type="entry name" value="Aldolase class I"/>
    <property type="match status" value="1"/>
</dbReference>
<gene>
    <name evidence="1" type="ORF">HMPREF9723_02038</name>
</gene>
<dbReference type="InterPro" id="IPR013785">
    <property type="entry name" value="Aldolase_TIM"/>
</dbReference>
<dbReference type="PATRIC" id="fig|999434.4.peg.2118"/>